<feature type="compositionally biased region" description="Low complexity" evidence="1">
    <location>
        <begin position="269"/>
        <end position="302"/>
    </location>
</feature>
<feature type="compositionally biased region" description="Low complexity" evidence="1">
    <location>
        <begin position="164"/>
        <end position="175"/>
    </location>
</feature>
<protein>
    <submittedName>
        <fullName evidence="2 4">Uncharacterized protein</fullName>
    </submittedName>
</protein>
<accession>A0A6G1FUV7</accession>
<feature type="compositionally biased region" description="Low complexity" evidence="1">
    <location>
        <begin position="91"/>
        <end position="107"/>
    </location>
</feature>
<reference evidence="4" key="3">
    <citation type="submission" date="2025-04" db="UniProtKB">
        <authorList>
            <consortium name="RefSeq"/>
        </authorList>
    </citation>
    <scope>IDENTIFICATION</scope>
    <source>
        <strain evidence="4">CBS 781.70</strain>
    </source>
</reference>
<dbReference type="OrthoDB" id="3357271at2759"/>
<feature type="compositionally biased region" description="Basic and acidic residues" evidence="1">
    <location>
        <begin position="15"/>
        <end position="29"/>
    </location>
</feature>
<evidence type="ECO:0000256" key="1">
    <source>
        <dbReference type="SAM" id="MobiDB-lite"/>
    </source>
</evidence>
<dbReference type="EMBL" id="ML975172">
    <property type="protein sequence ID" value="KAF1809486.1"/>
    <property type="molecule type" value="Genomic_DNA"/>
</dbReference>
<feature type="compositionally biased region" description="Low complexity" evidence="1">
    <location>
        <begin position="344"/>
        <end position="355"/>
    </location>
</feature>
<dbReference type="GeneID" id="54423531"/>
<feature type="compositionally biased region" description="Polar residues" evidence="1">
    <location>
        <begin position="233"/>
        <end position="251"/>
    </location>
</feature>
<sequence>MSGIKDMVKGGWHPGTKEGSQKQSWRGDFKGVNQVAGLLGKGQDNSSNVNAQARAERQSAPVSSLQDPDTWGPPPRRKDTGDIASSSGSTPVARPQQAVPQPSSPEQEAVEEESHQPYRADTTGLGTANLPKPPVRRVGATPPSRPARTDATRPKPNLPPRLPPRQNTSSASTTPLSPPPAYESLQRQREDGLNQSSLNSLGRAGINIPELGISSSSKPTPTLPSPLSTGSPAQSPRSHTLSGLGSRFSSLKTHDTSDPSDSPATPKPTLTSTSSAFKTATALRNNPSSVSASDARDAATTVHGIQQRHGSQIASGWRKAGEVNERYGVMDRVGRVGAPETTQSGGSLALAAGKKAPPPPPKKKMGIGEVDSGGGGGPPPVPTGSKPRFS</sequence>
<evidence type="ECO:0000313" key="3">
    <source>
        <dbReference type="Proteomes" id="UP000504638"/>
    </source>
</evidence>
<feature type="region of interest" description="Disordered" evidence="1">
    <location>
        <begin position="336"/>
        <end position="390"/>
    </location>
</feature>
<evidence type="ECO:0000313" key="4">
    <source>
        <dbReference type="RefSeq" id="XP_033531117.1"/>
    </source>
</evidence>
<feature type="compositionally biased region" description="Low complexity" evidence="1">
    <location>
        <begin position="214"/>
        <end position="232"/>
    </location>
</feature>
<name>A0A6G1FUV7_9PEZI</name>
<evidence type="ECO:0000313" key="2">
    <source>
        <dbReference type="EMBL" id="KAF1809486.1"/>
    </source>
</evidence>
<proteinExistence type="predicted"/>
<feature type="region of interest" description="Disordered" evidence="1">
    <location>
        <begin position="1"/>
        <end position="323"/>
    </location>
</feature>
<dbReference type="AlphaFoldDB" id="A0A6G1FUV7"/>
<dbReference type="RefSeq" id="XP_033531117.1">
    <property type="nucleotide sequence ID" value="XM_033682961.1"/>
</dbReference>
<dbReference type="Proteomes" id="UP000504638">
    <property type="component" value="Unplaced"/>
</dbReference>
<organism evidence="2">
    <name type="scientific">Eremomyces bilateralis CBS 781.70</name>
    <dbReference type="NCBI Taxonomy" id="1392243"/>
    <lineage>
        <taxon>Eukaryota</taxon>
        <taxon>Fungi</taxon>
        <taxon>Dikarya</taxon>
        <taxon>Ascomycota</taxon>
        <taxon>Pezizomycotina</taxon>
        <taxon>Dothideomycetes</taxon>
        <taxon>Dothideomycetes incertae sedis</taxon>
        <taxon>Eremomycetales</taxon>
        <taxon>Eremomycetaceae</taxon>
        <taxon>Eremomyces</taxon>
    </lineage>
</organism>
<reference evidence="2 4" key="1">
    <citation type="submission" date="2020-01" db="EMBL/GenBank/DDBJ databases">
        <authorList>
            <consortium name="DOE Joint Genome Institute"/>
            <person name="Haridas S."/>
            <person name="Albert R."/>
            <person name="Binder M."/>
            <person name="Bloem J."/>
            <person name="Labutti K."/>
            <person name="Salamov A."/>
            <person name="Andreopoulos B."/>
            <person name="Baker S.E."/>
            <person name="Barry K."/>
            <person name="Bills G."/>
            <person name="Bluhm B.H."/>
            <person name="Cannon C."/>
            <person name="Castanera R."/>
            <person name="Culley D.E."/>
            <person name="Daum C."/>
            <person name="Ezra D."/>
            <person name="Gonzalez J.B."/>
            <person name="Henrissat B."/>
            <person name="Kuo A."/>
            <person name="Liang C."/>
            <person name="Lipzen A."/>
            <person name="Lutzoni F."/>
            <person name="Magnuson J."/>
            <person name="Mondo S."/>
            <person name="Nolan M."/>
            <person name="Ohm R."/>
            <person name="Pangilinan J."/>
            <person name="Park H.-J."/>
            <person name="Ramirez L."/>
            <person name="Alfaro M."/>
            <person name="Sun H."/>
            <person name="Tritt A."/>
            <person name="Yoshinaga Y."/>
            <person name="Zwiers L.-H."/>
            <person name="Turgeon B.G."/>
            <person name="Goodwin S.B."/>
            <person name="Spatafora J.W."/>
            <person name="Crous P.W."/>
            <person name="Grigoriev I.V."/>
        </authorList>
    </citation>
    <scope>NUCLEOTIDE SEQUENCE</scope>
    <source>
        <strain evidence="2 4">CBS 781.70</strain>
    </source>
</reference>
<gene>
    <name evidence="2 4" type="ORF">P152DRAFT_516663</name>
</gene>
<reference evidence="4" key="2">
    <citation type="submission" date="2020-04" db="EMBL/GenBank/DDBJ databases">
        <authorList>
            <consortium name="NCBI Genome Project"/>
        </authorList>
    </citation>
    <scope>NUCLEOTIDE SEQUENCE</scope>
    <source>
        <strain evidence="4">CBS 781.70</strain>
    </source>
</reference>
<keyword evidence="3" id="KW-1185">Reference proteome</keyword>